<protein>
    <recommendedName>
        <fullName evidence="4">Transmembrane protein</fullName>
    </recommendedName>
</protein>
<evidence type="ECO:0000313" key="2">
    <source>
        <dbReference type="EMBL" id="GFH69819.1"/>
    </source>
</evidence>
<evidence type="ECO:0000313" key="3">
    <source>
        <dbReference type="Proteomes" id="UP000472710"/>
    </source>
</evidence>
<sequence length="238" mass="23734">MIRLWAIGAEEPRALAVPCARGGRLGVTARCPGIGSGWFAVIFCVCPSRDASCRGPARAAPSPDGVLVPCLCLCLCLARPLFRTGEAGYAAAMTADSDETKNTNGTATKGRNAAGKGTQAVKNTGGRAKSGAGNAAAKAGETASNAGEQGLSRVGSAGEATKRAAAAGWEKGQQSVAAVATKVSTKATAAWTILKYRKVIAAGVATGAVSVVGGAYALGRRSAAAHHGPLTRLTGGRI</sequence>
<comment type="caution">
    <text evidence="2">The sequence shown here is derived from an EMBL/GenBank/DDBJ whole genome shotgun (WGS) entry which is preliminary data.</text>
</comment>
<gene>
    <name evidence="2" type="ORF">Sdia_05870</name>
</gene>
<name>A0ABQ1CIA6_STRDI</name>
<feature type="region of interest" description="Disordered" evidence="1">
    <location>
        <begin position="95"/>
        <end position="157"/>
    </location>
</feature>
<dbReference type="Proteomes" id="UP000472710">
    <property type="component" value="Unassembled WGS sequence"/>
</dbReference>
<dbReference type="EMBL" id="BLLN01000002">
    <property type="protein sequence ID" value="GFH69819.1"/>
    <property type="molecule type" value="Genomic_DNA"/>
</dbReference>
<organism evidence="2 3">
    <name type="scientific">Streptomyces diastaticus subsp. diastaticus</name>
    <dbReference type="NCBI Taxonomy" id="68040"/>
    <lineage>
        <taxon>Bacteria</taxon>
        <taxon>Bacillati</taxon>
        <taxon>Actinomycetota</taxon>
        <taxon>Actinomycetes</taxon>
        <taxon>Kitasatosporales</taxon>
        <taxon>Streptomycetaceae</taxon>
        <taxon>Streptomyces</taxon>
        <taxon>Streptomyces diastaticus group</taxon>
    </lineage>
</organism>
<accession>A0ABQ1CIA6</accession>
<proteinExistence type="predicted"/>
<evidence type="ECO:0000256" key="1">
    <source>
        <dbReference type="SAM" id="MobiDB-lite"/>
    </source>
</evidence>
<reference evidence="2 3" key="1">
    <citation type="submission" date="2020-02" db="EMBL/GenBank/DDBJ databases">
        <title>Whole genome shotgun sequence of Streptomyces diastaticus subsp. diastaticus NBRC 13412.</title>
        <authorList>
            <person name="Ichikawa N."/>
            <person name="Komaki H."/>
            <person name="Tamura T."/>
        </authorList>
    </citation>
    <scope>NUCLEOTIDE SEQUENCE [LARGE SCALE GENOMIC DNA]</scope>
    <source>
        <strain evidence="2 3">NBRC 13412</strain>
    </source>
</reference>
<feature type="compositionally biased region" description="Low complexity" evidence="1">
    <location>
        <begin position="125"/>
        <end position="147"/>
    </location>
</feature>
<keyword evidence="3" id="KW-1185">Reference proteome</keyword>
<evidence type="ECO:0008006" key="4">
    <source>
        <dbReference type="Google" id="ProtNLM"/>
    </source>
</evidence>